<comment type="similarity">
    <text evidence="1">Belongs to the UDP-glycosyltransferase family.</text>
</comment>
<dbReference type="NCBIfam" id="TIGR01426">
    <property type="entry name" value="MGT"/>
    <property type="match status" value="1"/>
</dbReference>
<evidence type="ECO:0000313" key="6">
    <source>
        <dbReference type="Proteomes" id="UP001342826"/>
    </source>
</evidence>
<dbReference type="PANTHER" id="PTHR48043:SF145">
    <property type="entry name" value="FI06409P-RELATED"/>
    <property type="match status" value="1"/>
</dbReference>
<evidence type="ECO:0000256" key="3">
    <source>
        <dbReference type="ARBA" id="ARBA00022679"/>
    </source>
</evidence>
<dbReference type="RefSeq" id="WP_328015306.1">
    <property type="nucleotide sequence ID" value="NZ_JARTFS010000009.1"/>
</dbReference>
<dbReference type="InterPro" id="IPR006326">
    <property type="entry name" value="UDPGT_MGT-like"/>
</dbReference>
<protein>
    <submittedName>
        <fullName evidence="5">Glycosyltransferase</fullName>
    </submittedName>
</protein>
<comment type="caution">
    <text evidence="5">The sequence shown here is derived from an EMBL/GenBank/DDBJ whole genome shotgun (WGS) entry which is preliminary data.</text>
</comment>
<evidence type="ECO:0000256" key="2">
    <source>
        <dbReference type="ARBA" id="ARBA00022676"/>
    </source>
</evidence>
<dbReference type="PANTHER" id="PTHR48043">
    <property type="entry name" value="EG:EG0003.4 PROTEIN-RELATED"/>
    <property type="match status" value="1"/>
</dbReference>
<dbReference type="InterPro" id="IPR050271">
    <property type="entry name" value="UDP-glycosyltransferase"/>
</dbReference>
<dbReference type="Gene3D" id="3.40.50.2000">
    <property type="entry name" value="Glycogen Phosphorylase B"/>
    <property type="match status" value="2"/>
</dbReference>
<dbReference type="SUPFAM" id="SSF53756">
    <property type="entry name" value="UDP-Glycosyltransferase/glycogen phosphorylase"/>
    <property type="match status" value="1"/>
</dbReference>
<keyword evidence="6" id="KW-1185">Reference proteome</keyword>
<reference evidence="5 6" key="1">
    <citation type="submission" date="2023-03" db="EMBL/GenBank/DDBJ databases">
        <title>Bacillus Genome Sequencing.</title>
        <authorList>
            <person name="Dunlap C."/>
        </authorList>
    </citation>
    <scope>NUCLEOTIDE SEQUENCE [LARGE SCALE GENOMIC DNA]</scope>
    <source>
        <strain evidence="5 6">NRS-1717</strain>
    </source>
</reference>
<evidence type="ECO:0000259" key="4">
    <source>
        <dbReference type="Pfam" id="PF06722"/>
    </source>
</evidence>
<evidence type="ECO:0000313" key="5">
    <source>
        <dbReference type="EMBL" id="MED4402046.1"/>
    </source>
</evidence>
<name>A0ABU6NYC6_9BACI</name>
<sequence>MAKVLFINGPEEGHLNPTLGLVKELTQRGEEVVYFTTEEFRDKIEKTGAIFHSYENFMENLPFHKFDFKLIHLLQILLRSTDIVIPTVLEKTKGETFDYIIHDSMFGNGGMIAKLLKLPSISSVTTFAFKGMQNIPLEQLGSEELRSETEELALEISRKFSVPIPNLEEIFFNRGDLNMVYTSKLFQPQSEEFGEDFVFVGPSIIDRKDNLDFPFIKLKNNKVIYISLGTIVNGNIDFYHTCFKAFHDFPGKVVLSIGKRTDINLLGNIPENFIVKPYVPQLEVLKQADLFITHGGMNSTSEAIYYHVPLVVIPQTSDQPYVAQRVSDLGAGVAIFNSNITSEVLREAAQRVLGNSSFQRHSATIGNSFKAAGGYKQAVDEIFAFKKLHNISDNI</sequence>
<evidence type="ECO:0000256" key="1">
    <source>
        <dbReference type="ARBA" id="ARBA00009995"/>
    </source>
</evidence>
<accession>A0ABU6NYC6</accession>
<organism evidence="5 6">
    <name type="scientific">Metabacillus fastidiosus</name>
    <dbReference type="NCBI Taxonomy" id="1458"/>
    <lineage>
        <taxon>Bacteria</taxon>
        <taxon>Bacillati</taxon>
        <taxon>Bacillota</taxon>
        <taxon>Bacilli</taxon>
        <taxon>Bacillales</taxon>
        <taxon>Bacillaceae</taxon>
        <taxon>Metabacillus</taxon>
    </lineage>
</organism>
<keyword evidence="3" id="KW-0808">Transferase</keyword>
<feature type="domain" description="Erythromycin biosynthesis protein CIII-like C-terminal" evidence="4">
    <location>
        <begin position="248"/>
        <end position="368"/>
    </location>
</feature>
<dbReference type="InterPro" id="IPR002213">
    <property type="entry name" value="UDP_glucos_trans"/>
</dbReference>
<dbReference type="Pfam" id="PF06722">
    <property type="entry name" value="EryCIII-like_C"/>
    <property type="match status" value="1"/>
</dbReference>
<proteinExistence type="inferred from homology"/>
<keyword evidence="2" id="KW-0328">Glycosyltransferase</keyword>
<dbReference type="Proteomes" id="UP001342826">
    <property type="component" value="Unassembled WGS sequence"/>
</dbReference>
<dbReference type="EMBL" id="JARTFS010000009">
    <property type="protein sequence ID" value="MED4402046.1"/>
    <property type="molecule type" value="Genomic_DNA"/>
</dbReference>
<dbReference type="CDD" id="cd03784">
    <property type="entry name" value="GT1_Gtf-like"/>
    <property type="match status" value="1"/>
</dbReference>
<dbReference type="InterPro" id="IPR010610">
    <property type="entry name" value="EryCIII-like_C"/>
</dbReference>
<gene>
    <name evidence="5" type="ORF">P9271_12030</name>
</gene>